<name>A0ACC0VMA1_9STRA</name>
<dbReference type="Proteomes" id="UP001163321">
    <property type="component" value="Chromosome 8"/>
</dbReference>
<keyword evidence="2" id="KW-1185">Reference proteome</keyword>
<proteinExistence type="predicted"/>
<dbReference type="EMBL" id="CM047587">
    <property type="protein sequence ID" value="KAI9907226.1"/>
    <property type="molecule type" value="Genomic_DNA"/>
</dbReference>
<protein>
    <submittedName>
        <fullName evidence="1">Uncharacterized protein</fullName>
    </submittedName>
</protein>
<sequence>MDGAALVGRLSMIQFLHEHRNEGGTTREIDGAAWRGHVHVVAFLVRNRLEGCTSKALDTACQHGDMEIVRVLHESVKASCTPADMDMAASNDNRVEVCTENAMADAAINGHTDVVCFLGEHRHEGIHDFALERTAAQGHVECVKALIRYSMRVCLFEARRAALEAAYPELAEVLSTYINPDSAASNETSGRARAQTEALQTLRDAFTQAKKMVKTLVRHVEHLERARTEQAQALTDADALLPRYAREKEAVECKFQDAVRIEQAMKTL</sequence>
<reference evidence="1 2" key="1">
    <citation type="journal article" date="2022" name="bioRxiv">
        <title>The genome of the oomycete Peronosclerospora sorghi, a cosmopolitan pathogen of maize and sorghum, is inflated with dispersed pseudogenes.</title>
        <authorList>
            <person name="Fletcher K."/>
            <person name="Martin F."/>
            <person name="Isakeit T."/>
            <person name="Cavanaugh K."/>
            <person name="Magill C."/>
            <person name="Michelmore R."/>
        </authorList>
    </citation>
    <scope>NUCLEOTIDE SEQUENCE [LARGE SCALE GENOMIC DNA]</scope>
    <source>
        <strain evidence="1">P6</strain>
    </source>
</reference>
<gene>
    <name evidence="1" type="ORF">PsorP6_016348</name>
</gene>
<evidence type="ECO:0000313" key="1">
    <source>
        <dbReference type="EMBL" id="KAI9907226.1"/>
    </source>
</evidence>
<evidence type="ECO:0000313" key="2">
    <source>
        <dbReference type="Proteomes" id="UP001163321"/>
    </source>
</evidence>
<accession>A0ACC0VMA1</accession>
<organism evidence="1 2">
    <name type="scientific">Peronosclerospora sorghi</name>
    <dbReference type="NCBI Taxonomy" id="230839"/>
    <lineage>
        <taxon>Eukaryota</taxon>
        <taxon>Sar</taxon>
        <taxon>Stramenopiles</taxon>
        <taxon>Oomycota</taxon>
        <taxon>Peronosporomycetes</taxon>
        <taxon>Peronosporales</taxon>
        <taxon>Peronosporaceae</taxon>
        <taxon>Peronosclerospora</taxon>
    </lineage>
</organism>
<comment type="caution">
    <text evidence="1">The sequence shown here is derived from an EMBL/GenBank/DDBJ whole genome shotgun (WGS) entry which is preliminary data.</text>
</comment>